<dbReference type="PANTHER" id="PTHR44167:SF24">
    <property type="entry name" value="SERINE_THREONINE-PROTEIN KINASE CHK2"/>
    <property type="match status" value="1"/>
</dbReference>
<evidence type="ECO:0000313" key="3">
    <source>
        <dbReference type="EMBL" id="MFC3040966.1"/>
    </source>
</evidence>
<feature type="transmembrane region" description="Helical" evidence="1">
    <location>
        <begin position="283"/>
        <end position="301"/>
    </location>
</feature>
<sequence>MNEAWKRQAIDLSPGMKIRGKWHGRTYMIKQRLGAGAIGTVYLCDSEGESVAMKVSRKGTSLAMEVNVLKSLNKVQGNPLGPYLMDVDDWHPPGGDTYTFYVMEYLQGKSLSEFVARNGSSWIGVLMLQLLDDLHRLHQSGWVYGDLKPENLLVLDKPRRVRWVDVGGTTKVGRAIKEYTEFYDRGYWGLGSRKAEPGYDLFALAMVFLNIYYPKKFEKGSDSAKTLLRKINNIPDLQPYRQPLRKAVLGQYISSATMMKDVASIVKGQQPNRRRPARKEHSSPLAENSLIGLIAVIYYFFSLLL</sequence>
<dbReference type="PROSITE" id="PS50011">
    <property type="entry name" value="PROTEIN_KINASE_DOM"/>
    <property type="match status" value="1"/>
</dbReference>
<dbReference type="Proteomes" id="UP001595279">
    <property type="component" value="Unassembled WGS sequence"/>
</dbReference>
<dbReference type="SUPFAM" id="SSF56112">
    <property type="entry name" value="Protein kinase-like (PK-like)"/>
    <property type="match status" value="1"/>
</dbReference>
<dbReference type="InterPro" id="IPR011009">
    <property type="entry name" value="Kinase-like_dom_sf"/>
</dbReference>
<keyword evidence="4" id="KW-1185">Reference proteome</keyword>
<evidence type="ECO:0000259" key="2">
    <source>
        <dbReference type="PROSITE" id="PS50011"/>
    </source>
</evidence>
<feature type="domain" description="Protein kinase" evidence="2">
    <location>
        <begin position="27"/>
        <end position="286"/>
    </location>
</feature>
<dbReference type="InterPro" id="IPR000719">
    <property type="entry name" value="Prot_kinase_dom"/>
</dbReference>
<comment type="caution">
    <text evidence="3">The sequence shown here is derived from an EMBL/GenBank/DDBJ whole genome shotgun (WGS) entry which is preliminary data.</text>
</comment>
<protein>
    <submittedName>
        <fullName evidence="3">Protein kinase family protein</fullName>
    </submittedName>
</protein>
<dbReference type="Pfam" id="PF00069">
    <property type="entry name" value="Pkinase"/>
    <property type="match status" value="1"/>
</dbReference>
<dbReference type="EMBL" id="JBHRSA010000046">
    <property type="protein sequence ID" value="MFC3040966.1"/>
    <property type="molecule type" value="Genomic_DNA"/>
</dbReference>
<reference evidence="4" key="1">
    <citation type="journal article" date="2019" name="Int. J. Syst. Evol. Microbiol.">
        <title>The Global Catalogue of Microorganisms (GCM) 10K type strain sequencing project: providing services to taxonomists for standard genome sequencing and annotation.</title>
        <authorList>
            <consortium name="The Broad Institute Genomics Platform"/>
            <consortium name="The Broad Institute Genome Sequencing Center for Infectious Disease"/>
            <person name="Wu L."/>
            <person name="Ma J."/>
        </authorList>
    </citation>
    <scope>NUCLEOTIDE SEQUENCE [LARGE SCALE GENOMIC DNA]</scope>
    <source>
        <strain evidence="4">KCTC 13128</strain>
    </source>
</reference>
<evidence type="ECO:0000256" key="1">
    <source>
        <dbReference type="SAM" id="Phobius"/>
    </source>
</evidence>
<accession>A0ABV7CX82</accession>
<keyword evidence="3" id="KW-0808">Transferase</keyword>
<proteinExistence type="predicted"/>
<keyword evidence="1" id="KW-1133">Transmembrane helix</keyword>
<dbReference type="RefSeq" id="WP_390272805.1">
    <property type="nucleotide sequence ID" value="NZ_JBHRSA010000046.1"/>
</dbReference>
<keyword evidence="3" id="KW-0418">Kinase</keyword>
<keyword evidence="1" id="KW-0812">Transmembrane</keyword>
<name>A0ABV7CX82_9BACI</name>
<dbReference type="PANTHER" id="PTHR44167">
    <property type="entry name" value="OVARIAN-SPECIFIC SERINE/THREONINE-PROTEIN KINASE LOK-RELATED"/>
    <property type="match status" value="1"/>
</dbReference>
<dbReference type="SMART" id="SM00220">
    <property type="entry name" value="S_TKc"/>
    <property type="match status" value="1"/>
</dbReference>
<keyword evidence="1" id="KW-0472">Membrane</keyword>
<evidence type="ECO:0000313" key="4">
    <source>
        <dbReference type="Proteomes" id="UP001595279"/>
    </source>
</evidence>
<organism evidence="3 4">
    <name type="scientific">Virgibacillus xinjiangensis</name>
    <dbReference type="NCBI Taxonomy" id="393090"/>
    <lineage>
        <taxon>Bacteria</taxon>
        <taxon>Bacillati</taxon>
        <taxon>Bacillota</taxon>
        <taxon>Bacilli</taxon>
        <taxon>Bacillales</taxon>
        <taxon>Bacillaceae</taxon>
        <taxon>Virgibacillus</taxon>
    </lineage>
</organism>
<dbReference type="GO" id="GO:0016301">
    <property type="term" value="F:kinase activity"/>
    <property type="evidence" value="ECO:0007669"/>
    <property type="project" value="UniProtKB-KW"/>
</dbReference>
<dbReference type="Gene3D" id="1.10.510.10">
    <property type="entry name" value="Transferase(Phosphotransferase) domain 1"/>
    <property type="match status" value="1"/>
</dbReference>
<gene>
    <name evidence="3" type="ORF">ACFOGI_12010</name>
</gene>